<evidence type="ECO:0000256" key="10">
    <source>
        <dbReference type="SAM" id="MobiDB-lite"/>
    </source>
</evidence>
<evidence type="ECO:0000256" key="3">
    <source>
        <dbReference type="ARBA" id="ARBA00013081"/>
    </source>
</evidence>
<evidence type="ECO:0000256" key="8">
    <source>
        <dbReference type="ARBA" id="ARBA00023211"/>
    </source>
</evidence>
<feature type="compositionally biased region" description="Low complexity" evidence="10">
    <location>
        <begin position="67"/>
        <end position="84"/>
    </location>
</feature>
<evidence type="ECO:0000313" key="12">
    <source>
        <dbReference type="EMBL" id="KAK5813541.1"/>
    </source>
</evidence>
<keyword evidence="7 9" id="KW-0904">Protein phosphatase</keyword>
<evidence type="ECO:0000256" key="9">
    <source>
        <dbReference type="RuleBase" id="RU003465"/>
    </source>
</evidence>
<comment type="caution">
    <text evidence="12">The sequence shown here is derived from an EMBL/GenBank/DDBJ whole genome shotgun (WGS) entry which is preliminary data.</text>
</comment>
<feature type="domain" description="PPM-type phosphatase" evidence="11">
    <location>
        <begin position="125"/>
        <end position="331"/>
    </location>
</feature>
<keyword evidence="6" id="KW-0460">Magnesium</keyword>
<comment type="cofactor">
    <cofactor evidence="1">
        <name>Mn(2+)</name>
        <dbReference type="ChEBI" id="CHEBI:29035"/>
    </cofactor>
</comment>
<proteinExistence type="inferred from homology"/>
<protein>
    <recommendedName>
        <fullName evidence="3">protein-serine/threonine phosphatase</fullName>
        <ecNumber evidence="3">3.1.3.16</ecNumber>
    </recommendedName>
</protein>
<dbReference type="Gene3D" id="3.60.40.10">
    <property type="entry name" value="PPM-type phosphatase domain"/>
    <property type="match status" value="1"/>
</dbReference>
<keyword evidence="8" id="KW-0464">Manganese</keyword>
<dbReference type="InterPro" id="IPR015655">
    <property type="entry name" value="PP2C"/>
</dbReference>
<dbReference type="PROSITE" id="PS51746">
    <property type="entry name" value="PPM_2"/>
    <property type="match status" value="1"/>
</dbReference>
<dbReference type="InterPro" id="IPR001932">
    <property type="entry name" value="PPM-type_phosphatase-like_dom"/>
</dbReference>
<dbReference type="InterPro" id="IPR000222">
    <property type="entry name" value="PP2C_BS"/>
</dbReference>
<accession>A0ABR0P5C8</accession>
<evidence type="ECO:0000313" key="13">
    <source>
        <dbReference type="Proteomes" id="UP001358586"/>
    </source>
</evidence>
<dbReference type="SUPFAM" id="SSF81606">
    <property type="entry name" value="PP2C-like"/>
    <property type="match status" value="1"/>
</dbReference>
<evidence type="ECO:0000259" key="11">
    <source>
        <dbReference type="PROSITE" id="PS51746"/>
    </source>
</evidence>
<evidence type="ECO:0000256" key="2">
    <source>
        <dbReference type="ARBA" id="ARBA00001946"/>
    </source>
</evidence>
<evidence type="ECO:0000256" key="4">
    <source>
        <dbReference type="ARBA" id="ARBA00022723"/>
    </source>
</evidence>
<organism evidence="12 13">
    <name type="scientific">Gossypium arboreum</name>
    <name type="common">Tree cotton</name>
    <name type="synonym">Gossypium nanking</name>
    <dbReference type="NCBI Taxonomy" id="29729"/>
    <lineage>
        <taxon>Eukaryota</taxon>
        <taxon>Viridiplantae</taxon>
        <taxon>Streptophyta</taxon>
        <taxon>Embryophyta</taxon>
        <taxon>Tracheophyta</taxon>
        <taxon>Spermatophyta</taxon>
        <taxon>Magnoliopsida</taxon>
        <taxon>eudicotyledons</taxon>
        <taxon>Gunneridae</taxon>
        <taxon>Pentapetalae</taxon>
        <taxon>rosids</taxon>
        <taxon>malvids</taxon>
        <taxon>Malvales</taxon>
        <taxon>Malvaceae</taxon>
        <taxon>Malvoideae</taxon>
        <taxon>Gossypium</taxon>
    </lineage>
</organism>
<feature type="region of interest" description="Disordered" evidence="10">
    <location>
        <begin position="40"/>
        <end position="87"/>
    </location>
</feature>
<evidence type="ECO:0000256" key="1">
    <source>
        <dbReference type="ARBA" id="ARBA00001936"/>
    </source>
</evidence>
<evidence type="ECO:0000256" key="7">
    <source>
        <dbReference type="ARBA" id="ARBA00022912"/>
    </source>
</evidence>
<reference evidence="12 13" key="1">
    <citation type="submission" date="2023-03" db="EMBL/GenBank/DDBJ databases">
        <title>WGS of Gossypium arboreum.</title>
        <authorList>
            <person name="Yu D."/>
        </authorList>
    </citation>
    <scope>NUCLEOTIDE SEQUENCE [LARGE SCALE GENOMIC DNA]</scope>
    <source>
        <tissue evidence="12">Leaf</tissue>
    </source>
</reference>
<dbReference type="InterPro" id="IPR036457">
    <property type="entry name" value="PPM-type-like_dom_sf"/>
</dbReference>
<comment type="similarity">
    <text evidence="9">Belongs to the PP2C family.</text>
</comment>
<keyword evidence="5 9" id="KW-0378">Hydrolase</keyword>
<dbReference type="EC" id="3.1.3.16" evidence="3"/>
<dbReference type="PANTHER" id="PTHR13832:SF853">
    <property type="entry name" value="PROTEIN PHOSPHATASE 2C 2-RELATED"/>
    <property type="match status" value="1"/>
</dbReference>
<dbReference type="PANTHER" id="PTHR13832">
    <property type="entry name" value="PROTEIN PHOSPHATASE 2C"/>
    <property type="match status" value="1"/>
</dbReference>
<evidence type="ECO:0000256" key="6">
    <source>
        <dbReference type="ARBA" id="ARBA00022842"/>
    </source>
</evidence>
<dbReference type="SMART" id="SM00332">
    <property type="entry name" value="PP2Cc"/>
    <property type="match status" value="1"/>
</dbReference>
<dbReference type="EMBL" id="JARKNE010000008">
    <property type="protein sequence ID" value="KAK5813541.1"/>
    <property type="molecule type" value="Genomic_DNA"/>
</dbReference>
<dbReference type="Pfam" id="PF00481">
    <property type="entry name" value="PP2C"/>
    <property type="match status" value="1"/>
</dbReference>
<comment type="cofactor">
    <cofactor evidence="2">
        <name>Mg(2+)</name>
        <dbReference type="ChEBI" id="CHEBI:18420"/>
    </cofactor>
</comment>
<evidence type="ECO:0000256" key="5">
    <source>
        <dbReference type="ARBA" id="ARBA00022801"/>
    </source>
</evidence>
<keyword evidence="13" id="KW-1185">Reference proteome</keyword>
<dbReference type="CDD" id="cd00143">
    <property type="entry name" value="PP2Cc"/>
    <property type="match status" value="1"/>
</dbReference>
<dbReference type="Proteomes" id="UP001358586">
    <property type="component" value="Chromosome 8"/>
</dbReference>
<sequence length="331" mass="35605">MSCSVAVCNSPVFSPSSSLFCGKTSIISQSPEALNLSLTHLKPSSSSPASPSPSSPSSPFRLRLQKPTSGSLLSTPSSSSVSGSTILKRKRPSRLDIPVSTSALCFGVSATPCEVEREVEREGDGYSVYCKRGRREAMEDRFSASVELQGDSKQAFFGVFDGHGGAKAAEFAAQKLEKNIVDEVVRRGDRSGVREAVKDGYLKTDAEFLKEDVSGGTCCVTALIQNGNLIVSNAGDCRAVMSRGGVAEPLTSDHRPSREDEKSRIETSGGYVDLCRGVWRIQGSLAVSRGIGDQHLKQWVISEPETKIIGIKPECEFLILASDGLWDKVWY</sequence>
<dbReference type="PROSITE" id="PS01032">
    <property type="entry name" value="PPM_1"/>
    <property type="match status" value="1"/>
</dbReference>
<name>A0ABR0P5C8_GOSAR</name>
<keyword evidence="4" id="KW-0479">Metal-binding</keyword>
<gene>
    <name evidence="12" type="ORF">PVK06_028992</name>
</gene>